<dbReference type="Pfam" id="PF04032">
    <property type="entry name" value="Rpr2"/>
    <property type="match status" value="1"/>
</dbReference>
<comment type="similarity">
    <text evidence="4">Belongs to the eukaryotic/archaeal RNase P protein component 4 family.</text>
</comment>
<feature type="region of interest" description="Disordered" evidence="5">
    <location>
        <begin position="154"/>
        <end position="228"/>
    </location>
</feature>
<name>A0A1V9YWL7_ACHHY</name>
<proteinExistence type="inferred from homology"/>
<dbReference type="GO" id="GO:0005655">
    <property type="term" value="C:nucleolar ribonuclease P complex"/>
    <property type="evidence" value="ECO:0007669"/>
    <property type="project" value="TreeGrafter"/>
</dbReference>
<dbReference type="OrthoDB" id="128536at2759"/>
<gene>
    <name evidence="6" type="ORF">ACHHYP_05910</name>
</gene>
<protein>
    <submittedName>
        <fullName evidence="6">Uncharacterized protein</fullName>
    </submittedName>
</protein>
<comment type="caution">
    <text evidence="6">The sequence shown here is derived from an EMBL/GenBank/DDBJ whole genome shotgun (WGS) entry which is preliminary data.</text>
</comment>
<dbReference type="PANTHER" id="PTHR14742:SF0">
    <property type="entry name" value="RIBONUCLEASE P PROTEIN SUBUNIT P21"/>
    <property type="match status" value="1"/>
</dbReference>
<dbReference type="Gene3D" id="6.20.50.20">
    <property type="match status" value="1"/>
</dbReference>
<feature type="compositionally biased region" description="Low complexity" evidence="5">
    <location>
        <begin position="172"/>
        <end position="190"/>
    </location>
</feature>
<evidence type="ECO:0000256" key="1">
    <source>
        <dbReference type="ARBA" id="ARBA00022694"/>
    </source>
</evidence>
<dbReference type="Proteomes" id="UP000243579">
    <property type="component" value="Unassembled WGS sequence"/>
</dbReference>
<evidence type="ECO:0000256" key="2">
    <source>
        <dbReference type="ARBA" id="ARBA00022723"/>
    </source>
</evidence>
<evidence type="ECO:0000313" key="7">
    <source>
        <dbReference type="Proteomes" id="UP000243579"/>
    </source>
</evidence>
<organism evidence="6 7">
    <name type="scientific">Achlya hypogyna</name>
    <name type="common">Oomycete</name>
    <name type="synonym">Protoachlya hypogyna</name>
    <dbReference type="NCBI Taxonomy" id="1202772"/>
    <lineage>
        <taxon>Eukaryota</taxon>
        <taxon>Sar</taxon>
        <taxon>Stramenopiles</taxon>
        <taxon>Oomycota</taxon>
        <taxon>Saprolegniomycetes</taxon>
        <taxon>Saprolegniales</taxon>
        <taxon>Achlyaceae</taxon>
        <taxon>Achlya</taxon>
    </lineage>
</organism>
<dbReference type="GO" id="GO:0046872">
    <property type="term" value="F:metal ion binding"/>
    <property type="evidence" value="ECO:0007669"/>
    <property type="project" value="UniProtKB-KW"/>
</dbReference>
<dbReference type="PANTHER" id="PTHR14742">
    <property type="entry name" value="RIBONUCLEASE P SUBUNIT P21"/>
    <property type="match status" value="1"/>
</dbReference>
<dbReference type="AlphaFoldDB" id="A0A1V9YWL7"/>
<keyword evidence="3" id="KW-0862">Zinc</keyword>
<evidence type="ECO:0000256" key="4">
    <source>
        <dbReference type="ARBA" id="ARBA00038402"/>
    </source>
</evidence>
<dbReference type="InterPro" id="IPR007175">
    <property type="entry name" value="Rpr2/Snm1/Rpp21"/>
</dbReference>
<keyword evidence="1" id="KW-0819">tRNA processing</keyword>
<dbReference type="GO" id="GO:0008033">
    <property type="term" value="P:tRNA processing"/>
    <property type="evidence" value="ECO:0007669"/>
    <property type="project" value="UniProtKB-KW"/>
</dbReference>
<evidence type="ECO:0000313" key="6">
    <source>
        <dbReference type="EMBL" id="OQR89950.1"/>
    </source>
</evidence>
<sequence>MEAALATELEGCVVDKGVLRKLLYQWHAAHAALLRLPSAAKEDALLISHTLATAFVSTLRGLQTSKDRQLSRPLPSALVDSFCEKCDALLVPGVSASVRVVHQKHNAPINAKRARSHAAAQRKAKALTHRAAPALVRVRNAVVTTCHRCQHARTRAGAAVASRRPKKRKAPTAEPVAAPVTLAALTAKPAAPSPPRKLLDGPKKKKKKAAPAPASALDSFLKTLRPNS</sequence>
<dbReference type="EMBL" id="JNBR01000700">
    <property type="protein sequence ID" value="OQR89950.1"/>
    <property type="molecule type" value="Genomic_DNA"/>
</dbReference>
<keyword evidence="2" id="KW-0479">Metal-binding</keyword>
<evidence type="ECO:0000256" key="5">
    <source>
        <dbReference type="SAM" id="MobiDB-lite"/>
    </source>
</evidence>
<evidence type="ECO:0000256" key="3">
    <source>
        <dbReference type="ARBA" id="ARBA00022833"/>
    </source>
</evidence>
<reference evidence="6 7" key="1">
    <citation type="journal article" date="2014" name="Genome Biol. Evol.">
        <title>The secreted proteins of Achlya hypogyna and Thraustotheca clavata identify the ancestral oomycete secretome and reveal gene acquisitions by horizontal gene transfer.</title>
        <authorList>
            <person name="Misner I."/>
            <person name="Blouin N."/>
            <person name="Leonard G."/>
            <person name="Richards T.A."/>
            <person name="Lane C.E."/>
        </authorList>
    </citation>
    <scope>NUCLEOTIDE SEQUENCE [LARGE SCALE GENOMIC DNA]</scope>
    <source>
        <strain evidence="6 7">ATCC 48635</strain>
    </source>
</reference>
<accession>A0A1V9YWL7</accession>
<keyword evidence="7" id="KW-1185">Reference proteome</keyword>